<evidence type="ECO:0000313" key="3">
    <source>
        <dbReference type="Proteomes" id="UP000601435"/>
    </source>
</evidence>
<proteinExistence type="predicted"/>
<keyword evidence="3" id="KW-1185">Reference proteome</keyword>
<comment type="caution">
    <text evidence="2">The sequence shown here is derived from an EMBL/GenBank/DDBJ whole genome shotgun (WGS) entry which is preliminary data.</text>
</comment>
<organism evidence="2 3">
    <name type="scientific">Symbiodinium necroappetens</name>
    <dbReference type="NCBI Taxonomy" id="1628268"/>
    <lineage>
        <taxon>Eukaryota</taxon>
        <taxon>Sar</taxon>
        <taxon>Alveolata</taxon>
        <taxon>Dinophyceae</taxon>
        <taxon>Suessiales</taxon>
        <taxon>Symbiodiniaceae</taxon>
        <taxon>Symbiodinium</taxon>
    </lineage>
</organism>
<dbReference type="Proteomes" id="UP000601435">
    <property type="component" value="Unassembled WGS sequence"/>
</dbReference>
<name>A0A812YEJ8_9DINO</name>
<feature type="non-terminal residue" evidence="2">
    <location>
        <position position="521"/>
    </location>
</feature>
<evidence type="ECO:0000313" key="2">
    <source>
        <dbReference type="EMBL" id="CAE7779089.1"/>
    </source>
</evidence>
<protein>
    <submittedName>
        <fullName evidence="2">Uncharacterized protein</fullName>
    </submittedName>
</protein>
<dbReference type="EMBL" id="CAJNJA010041915">
    <property type="protein sequence ID" value="CAE7779089.1"/>
    <property type="molecule type" value="Genomic_DNA"/>
</dbReference>
<accession>A0A812YEJ8</accession>
<gene>
    <name evidence="2" type="ORF">SNEC2469_LOCUS22815</name>
</gene>
<reference evidence="2" key="1">
    <citation type="submission" date="2021-02" db="EMBL/GenBank/DDBJ databases">
        <authorList>
            <person name="Dougan E. K."/>
            <person name="Rhodes N."/>
            <person name="Thang M."/>
            <person name="Chan C."/>
        </authorList>
    </citation>
    <scope>NUCLEOTIDE SEQUENCE</scope>
</reference>
<dbReference type="OrthoDB" id="437335at2759"/>
<feature type="region of interest" description="Disordered" evidence="1">
    <location>
        <begin position="1"/>
        <end position="23"/>
    </location>
</feature>
<evidence type="ECO:0000256" key="1">
    <source>
        <dbReference type="SAM" id="MobiDB-lite"/>
    </source>
</evidence>
<sequence length="521" mass="58714">MPAPKRRKGGIQQRRAADRDETTGQSALHELLMTYLAQGILSASMCWNISRAAAEDVKRAGDGISFPDLEHLASFKSAKNVQRGIDGLLAKQASWPMPTEVDIPMQGTNANKASSYVMLPHETFVALYNSTKGWASSILPDPSKLTAFWDTFSGHPSMMDHPISKRGDRDHAIPFSLHGDEVPITGIGKIWSRAALCFSMSSLMAVAGGRSAAESSLYIWGVFEKFILPTDGVILGTMDTFWMLMKWSFEILMSGKWPSKNWKGEKYKPGTPEFRRAGSFLCDGYYGVLVQAAGDLDYYCKWLGCPNYGSHAKCCPLCRCTYKGQTSWLDNRKESKWQKTLVTVKNWRTHWDPSCLLFGLGGFTSLCIAMDFMHCMHLGWMQFFFASALLLLMEDCLEGTDVEKLRQIQQYIYHFQKETNTRYRFKQKLLKMTMVKPKKGFPKLRGRAADIHSLAGAIESLFAHHMDEADPNHGRIKLVLSLNRELSDLLDEYGPRYGFTALPDQQAKRAYSIGLEMAQVH</sequence>
<dbReference type="AlphaFoldDB" id="A0A812YEJ8"/>